<evidence type="ECO:0000313" key="3">
    <source>
        <dbReference type="Proteomes" id="UP000266723"/>
    </source>
</evidence>
<feature type="region of interest" description="Disordered" evidence="1">
    <location>
        <begin position="91"/>
        <end position="110"/>
    </location>
</feature>
<name>A0ABQ7D9S5_BRACR</name>
<sequence>METSGLIPNKIRDWLKLEVFFVSPAILFPVIVNHVTKGLAVKNLYGRLLASNGNLKHVQKIANQSLRLTDEIKNSQCCHVFRQGVPSSLQLGQPPIPSPKRPFNRPSWLI</sequence>
<gene>
    <name evidence="2" type="ORF">DY000_02017885</name>
</gene>
<comment type="caution">
    <text evidence="2">The sequence shown here is derived from an EMBL/GenBank/DDBJ whole genome shotgun (WGS) entry which is preliminary data.</text>
</comment>
<evidence type="ECO:0000256" key="1">
    <source>
        <dbReference type="SAM" id="MobiDB-lite"/>
    </source>
</evidence>
<evidence type="ECO:0000313" key="2">
    <source>
        <dbReference type="EMBL" id="KAF3568209.1"/>
    </source>
</evidence>
<dbReference type="EMBL" id="QGKV02000759">
    <property type="protein sequence ID" value="KAF3568209.1"/>
    <property type="molecule type" value="Genomic_DNA"/>
</dbReference>
<reference evidence="2 3" key="1">
    <citation type="journal article" date="2020" name="BMC Genomics">
        <title>Intraspecific diversification of the crop wild relative Brassica cretica Lam. using demographic model selection.</title>
        <authorList>
            <person name="Kioukis A."/>
            <person name="Michalopoulou V.A."/>
            <person name="Briers L."/>
            <person name="Pirintsos S."/>
            <person name="Studholme D.J."/>
            <person name="Pavlidis P."/>
            <person name="Sarris P.F."/>
        </authorList>
    </citation>
    <scope>NUCLEOTIDE SEQUENCE [LARGE SCALE GENOMIC DNA]</scope>
    <source>
        <strain evidence="3">cv. PFS-1207/04</strain>
    </source>
</reference>
<organism evidence="2 3">
    <name type="scientific">Brassica cretica</name>
    <name type="common">Mustard</name>
    <dbReference type="NCBI Taxonomy" id="69181"/>
    <lineage>
        <taxon>Eukaryota</taxon>
        <taxon>Viridiplantae</taxon>
        <taxon>Streptophyta</taxon>
        <taxon>Embryophyta</taxon>
        <taxon>Tracheophyta</taxon>
        <taxon>Spermatophyta</taxon>
        <taxon>Magnoliopsida</taxon>
        <taxon>eudicotyledons</taxon>
        <taxon>Gunneridae</taxon>
        <taxon>Pentapetalae</taxon>
        <taxon>rosids</taxon>
        <taxon>malvids</taxon>
        <taxon>Brassicales</taxon>
        <taxon>Brassicaceae</taxon>
        <taxon>Brassiceae</taxon>
        <taxon>Brassica</taxon>
    </lineage>
</organism>
<dbReference type="Proteomes" id="UP000266723">
    <property type="component" value="Unassembled WGS sequence"/>
</dbReference>
<proteinExistence type="predicted"/>
<keyword evidence="3" id="KW-1185">Reference proteome</keyword>
<protein>
    <submittedName>
        <fullName evidence="2">Uncharacterized protein</fullName>
    </submittedName>
</protein>
<accession>A0ABQ7D9S5</accession>